<keyword evidence="5 6" id="KW-0472">Membrane</keyword>
<feature type="transmembrane region" description="Helical" evidence="6">
    <location>
        <begin position="86"/>
        <end position="108"/>
    </location>
</feature>
<comment type="caution">
    <text evidence="7">The sequence shown here is derived from an EMBL/GenBank/DDBJ whole genome shotgun (WGS) entry which is preliminary data.</text>
</comment>
<keyword evidence="4 6" id="KW-1133">Transmembrane helix</keyword>
<dbReference type="EMBL" id="JRHH01000005">
    <property type="protein sequence ID" value="KGD67024.1"/>
    <property type="molecule type" value="Genomic_DNA"/>
</dbReference>
<dbReference type="InterPro" id="IPR050833">
    <property type="entry name" value="Poly_Biosynth_Transport"/>
</dbReference>
<keyword evidence="2" id="KW-1003">Cell membrane</keyword>
<name>A0A095SRP3_9FLAO</name>
<dbReference type="AlphaFoldDB" id="A0A095SRP3"/>
<proteinExistence type="predicted"/>
<feature type="transmembrane region" description="Helical" evidence="6">
    <location>
        <begin position="21"/>
        <end position="41"/>
    </location>
</feature>
<gene>
    <name evidence="7" type="ORF">LG45_12400</name>
</gene>
<dbReference type="eggNOG" id="COG2244">
    <property type="taxonomic scope" value="Bacteria"/>
</dbReference>
<organism evidence="7 8">
    <name type="scientific">Flavobacterium aquatile LMG 4008 = ATCC 11947</name>
    <dbReference type="NCBI Taxonomy" id="1453498"/>
    <lineage>
        <taxon>Bacteria</taxon>
        <taxon>Pseudomonadati</taxon>
        <taxon>Bacteroidota</taxon>
        <taxon>Flavobacteriia</taxon>
        <taxon>Flavobacteriales</taxon>
        <taxon>Flavobacteriaceae</taxon>
        <taxon>Flavobacterium</taxon>
    </lineage>
</organism>
<dbReference type="GO" id="GO:0005886">
    <property type="term" value="C:plasma membrane"/>
    <property type="evidence" value="ECO:0007669"/>
    <property type="project" value="UniProtKB-SubCell"/>
</dbReference>
<evidence type="ECO:0000256" key="5">
    <source>
        <dbReference type="ARBA" id="ARBA00023136"/>
    </source>
</evidence>
<feature type="transmembrane region" description="Helical" evidence="6">
    <location>
        <begin position="265"/>
        <end position="285"/>
    </location>
</feature>
<dbReference type="CDD" id="cd13125">
    <property type="entry name" value="MATE_like_10"/>
    <property type="match status" value="1"/>
</dbReference>
<feature type="transmembrane region" description="Helical" evidence="6">
    <location>
        <begin position="306"/>
        <end position="330"/>
    </location>
</feature>
<evidence type="ECO:0000256" key="2">
    <source>
        <dbReference type="ARBA" id="ARBA00022475"/>
    </source>
</evidence>
<evidence type="ECO:0000313" key="7">
    <source>
        <dbReference type="EMBL" id="KGD67024.1"/>
    </source>
</evidence>
<dbReference type="Proteomes" id="UP000029554">
    <property type="component" value="Unassembled WGS sequence"/>
</dbReference>
<dbReference type="RefSeq" id="WP_035127535.1">
    <property type="nucleotide sequence ID" value="NZ_JRHH01000005.1"/>
</dbReference>
<evidence type="ECO:0008006" key="9">
    <source>
        <dbReference type="Google" id="ProtNLM"/>
    </source>
</evidence>
<keyword evidence="3 6" id="KW-0812">Transmembrane</keyword>
<feature type="transmembrane region" description="Helical" evidence="6">
    <location>
        <begin position="53"/>
        <end position="74"/>
    </location>
</feature>
<feature type="transmembrane region" description="Helical" evidence="6">
    <location>
        <begin position="401"/>
        <end position="420"/>
    </location>
</feature>
<dbReference type="STRING" id="1453498.LG45_12400"/>
<evidence type="ECO:0000313" key="8">
    <source>
        <dbReference type="Proteomes" id="UP000029554"/>
    </source>
</evidence>
<feature type="transmembrane region" description="Helical" evidence="6">
    <location>
        <begin position="156"/>
        <end position="175"/>
    </location>
</feature>
<feature type="transmembrane region" description="Helical" evidence="6">
    <location>
        <begin position="342"/>
        <end position="363"/>
    </location>
</feature>
<feature type="transmembrane region" description="Helical" evidence="6">
    <location>
        <begin position="181"/>
        <end position="202"/>
    </location>
</feature>
<dbReference type="OrthoDB" id="9769862at2"/>
<reference evidence="7 8" key="1">
    <citation type="submission" date="2014-09" db="EMBL/GenBank/DDBJ databases">
        <title>Whole Genome Shotgun of Flavobacterium aquatile LMG 4008.</title>
        <authorList>
            <person name="Gale A.N."/>
            <person name="Pipes S.E."/>
            <person name="Newman J.D."/>
        </authorList>
    </citation>
    <scope>NUCLEOTIDE SEQUENCE [LARGE SCALE GENOMIC DNA]</scope>
    <source>
        <strain evidence="7 8">LMG 4008</strain>
    </source>
</reference>
<evidence type="ECO:0000256" key="3">
    <source>
        <dbReference type="ARBA" id="ARBA00022692"/>
    </source>
</evidence>
<dbReference type="GO" id="GO:0009246">
    <property type="term" value="P:enterobacterial common antigen biosynthetic process"/>
    <property type="evidence" value="ECO:0007669"/>
    <property type="project" value="InterPro"/>
</dbReference>
<protein>
    <recommendedName>
        <fullName evidence="9">Lipopolysaccharide biosynthesis protein</fullName>
    </recommendedName>
</protein>
<dbReference type="PANTHER" id="PTHR30250">
    <property type="entry name" value="PST FAMILY PREDICTED COLANIC ACID TRANSPORTER"/>
    <property type="match status" value="1"/>
</dbReference>
<keyword evidence="8" id="KW-1185">Reference proteome</keyword>
<dbReference type="InterPro" id="IPR044550">
    <property type="entry name" value="WzxE"/>
</dbReference>
<dbReference type="PANTHER" id="PTHR30250:SF30">
    <property type="entry name" value="LIPID III FLIPPASE"/>
    <property type="match status" value="1"/>
</dbReference>
<dbReference type="Pfam" id="PF13440">
    <property type="entry name" value="Polysacc_synt_3"/>
    <property type="match status" value="1"/>
</dbReference>
<feature type="transmembrane region" description="Helical" evidence="6">
    <location>
        <begin position="128"/>
        <end position="149"/>
    </location>
</feature>
<evidence type="ECO:0000256" key="6">
    <source>
        <dbReference type="SAM" id="Phobius"/>
    </source>
</evidence>
<comment type="subcellular location">
    <subcellularLocation>
        <location evidence="1">Cell membrane</location>
        <topology evidence="1">Multi-pass membrane protein</topology>
    </subcellularLocation>
</comment>
<evidence type="ECO:0000256" key="4">
    <source>
        <dbReference type="ARBA" id="ARBA00022989"/>
    </source>
</evidence>
<sequence length="427" mass="49183">MLKLLNQNKLLKVLSLNSISVAISFVLGILSTRIISVYLGSSGMALMGSFRNFSVMIKSIATMGISNSIVKLFVENKSDKKELSIIYSTFFWILLLVSFLLTCLVLLFSETISEFLFYTNSYKIPIQFFALLLPLMVINTFWLAIYNGLEKFKSIVIMQIISNVLIFLVTALLIWKKNIVGGLLSIAIGELLMVFITFLFVLKDAEYFKFDLQKVISSKYFNVIKKFILMALLSAVIAPFTLILIRNTIVQNYSINEAGVWDAVNRFSSFYMLFFNTGLSLYYMPKLASLNTDEEFKTELKSYFKTLVPLFIIMLIVIFFCKALIIRFVFSDEFSSINELLIWQLAGDFVKVITLAFGFQIVVKTMMKRYFIGEILFNLSYFLLSYYLLKTSAVEGVLQAYFYANLITFVLILFMFRKLFYLKQSKL</sequence>
<accession>A0A095SRP3</accession>
<evidence type="ECO:0000256" key="1">
    <source>
        <dbReference type="ARBA" id="ARBA00004651"/>
    </source>
</evidence>
<feature type="transmembrane region" description="Helical" evidence="6">
    <location>
        <begin position="223"/>
        <end position="245"/>
    </location>
</feature>
<feature type="transmembrane region" description="Helical" evidence="6">
    <location>
        <begin position="370"/>
        <end position="389"/>
    </location>
</feature>